<protein>
    <submittedName>
        <fullName evidence="1">Uncharacterized protein</fullName>
    </submittedName>
</protein>
<accession>A0A2U9BI59</accession>
<sequence>MAAFQVLGPQAAKEDDAINIEHVKKFLQQPENFVLQEWPSYNPVFFNQCASVRDRQ</sequence>
<organism evidence="1 2">
    <name type="scientific">Scophthalmus maximus</name>
    <name type="common">Turbot</name>
    <name type="synonym">Psetta maxima</name>
    <dbReference type="NCBI Taxonomy" id="52904"/>
    <lineage>
        <taxon>Eukaryota</taxon>
        <taxon>Metazoa</taxon>
        <taxon>Chordata</taxon>
        <taxon>Craniata</taxon>
        <taxon>Vertebrata</taxon>
        <taxon>Euteleostomi</taxon>
        <taxon>Actinopterygii</taxon>
        <taxon>Neopterygii</taxon>
        <taxon>Teleostei</taxon>
        <taxon>Neoteleostei</taxon>
        <taxon>Acanthomorphata</taxon>
        <taxon>Carangaria</taxon>
        <taxon>Pleuronectiformes</taxon>
        <taxon>Pleuronectoidei</taxon>
        <taxon>Scophthalmidae</taxon>
        <taxon>Scophthalmus</taxon>
    </lineage>
</organism>
<keyword evidence="2" id="KW-1185">Reference proteome</keyword>
<dbReference type="Proteomes" id="UP000246464">
    <property type="component" value="Chromosome 6"/>
</dbReference>
<evidence type="ECO:0000313" key="2">
    <source>
        <dbReference type="Proteomes" id="UP000246464"/>
    </source>
</evidence>
<gene>
    <name evidence="1" type="ORF">SMAX5B_007253</name>
</gene>
<dbReference type="AlphaFoldDB" id="A0A2U9BI59"/>
<name>A0A2U9BI59_SCOMX</name>
<reference evidence="1 2" key="1">
    <citation type="submission" date="2017-12" db="EMBL/GenBank/DDBJ databases">
        <title>Integrating genomic resources of turbot (Scophthalmus maximus) in depth evaluation of genetic and physical mapping variation across individuals.</title>
        <authorList>
            <person name="Martinez P."/>
        </authorList>
    </citation>
    <scope>NUCLEOTIDE SEQUENCE [LARGE SCALE GENOMIC DNA]</scope>
</reference>
<evidence type="ECO:0000313" key="1">
    <source>
        <dbReference type="EMBL" id="AWP03396.1"/>
    </source>
</evidence>
<feature type="non-terminal residue" evidence="1">
    <location>
        <position position="56"/>
    </location>
</feature>
<proteinExistence type="predicted"/>
<dbReference type="EMBL" id="CP026248">
    <property type="protein sequence ID" value="AWP03396.1"/>
    <property type="molecule type" value="Genomic_DNA"/>
</dbReference>